<feature type="transmembrane region" description="Helical" evidence="9">
    <location>
        <begin position="121"/>
        <end position="140"/>
    </location>
</feature>
<proteinExistence type="inferred from homology"/>
<dbReference type="OrthoDB" id="75720at2759"/>
<comment type="subcellular location">
    <subcellularLocation>
        <location evidence="1">Endomembrane system</location>
        <topology evidence="1">Multi-pass membrane protein</topology>
    </subcellularLocation>
</comment>
<feature type="transmembrane region" description="Helical" evidence="9">
    <location>
        <begin position="179"/>
        <end position="199"/>
    </location>
</feature>
<dbReference type="InterPro" id="IPR005282">
    <property type="entry name" value="LC_transporter"/>
</dbReference>
<evidence type="ECO:0000313" key="11">
    <source>
        <dbReference type="RefSeq" id="XP_031562974.1"/>
    </source>
</evidence>
<sequence length="293" mass="32798">MALENGLSVIADVVGWGYFLAWTISFYPQIYENCRRKSVIGYSFDMVAYFLLSYLTYLVYNAVVYFDIQIQQEMIGKTHESNPVKLTDVVFALVAFVCTAIQGLQCFFFERGSQKVHISTWVVCCLALLALGALSLFAAFKLLSWVLVLQYCGYLKLAVSFGTYTPQVWLNYHRKSTEGFHIGGVLLDFSGGVLSLLQMNIYCIIEHSNKQFTGNIPKMALSVVTLIFNIILISQHYVIYMGNPLPELRPQLTEEKHQLIASGGRSNINIYHSINVDANDGTSNAGSISVSKC</sequence>
<keyword evidence="3" id="KW-0813">Transport</keyword>
<feature type="transmembrane region" description="Helical" evidence="9">
    <location>
        <begin position="220"/>
        <end position="240"/>
    </location>
</feature>
<name>A0A6P8I353_ACTTE</name>
<dbReference type="SMART" id="SM00679">
    <property type="entry name" value="CTNS"/>
    <property type="match status" value="2"/>
</dbReference>
<dbReference type="PANTHER" id="PTHR13131">
    <property type="entry name" value="CYSTINOSIN"/>
    <property type="match status" value="1"/>
</dbReference>
<dbReference type="AlphaFoldDB" id="A0A6P8I353"/>
<evidence type="ECO:0000256" key="6">
    <source>
        <dbReference type="ARBA" id="ARBA00022989"/>
    </source>
</evidence>
<keyword evidence="5" id="KW-0677">Repeat</keyword>
<dbReference type="Gene3D" id="1.20.1280.290">
    <property type="match status" value="2"/>
</dbReference>
<dbReference type="Pfam" id="PF04193">
    <property type="entry name" value="PQ-loop"/>
    <property type="match status" value="2"/>
</dbReference>
<gene>
    <name evidence="11" type="primary">LOC116298593</name>
</gene>
<evidence type="ECO:0000256" key="9">
    <source>
        <dbReference type="SAM" id="Phobius"/>
    </source>
</evidence>
<keyword evidence="4 9" id="KW-0812">Transmembrane</keyword>
<dbReference type="KEGG" id="aten:116298593"/>
<comment type="catalytic activity">
    <reaction evidence="8">
        <text>L-cystine(out) + H(+)(out) = L-cystine(in) + H(+)(in)</text>
        <dbReference type="Rhea" id="RHEA:66172"/>
        <dbReference type="ChEBI" id="CHEBI:15378"/>
        <dbReference type="ChEBI" id="CHEBI:35491"/>
    </reaction>
    <physiologicalReaction direction="left-to-right" evidence="8">
        <dbReference type="Rhea" id="RHEA:66173"/>
    </physiologicalReaction>
</comment>
<evidence type="ECO:0000256" key="2">
    <source>
        <dbReference type="ARBA" id="ARBA00006855"/>
    </source>
</evidence>
<dbReference type="GO" id="GO:0005774">
    <property type="term" value="C:vacuolar membrane"/>
    <property type="evidence" value="ECO:0007669"/>
    <property type="project" value="TreeGrafter"/>
</dbReference>
<evidence type="ECO:0000256" key="7">
    <source>
        <dbReference type="ARBA" id="ARBA00023136"/>
    </source>
</evidence>
<keyword evidence="10" id="KW-1185">Reference proteome</keyword>
<organism evidence="10 11">
    <name type="scientific">Actinia tenebrosa</name>
    <name type="common">Australian red waratah sea anemone</name>
    <dbReference type="NCBI Taxonomy" id="6105"/>
    <lineage>
        <taxon>Eukaryota</taxon>
        <taxon>Metazoa</taxon>
        <taxon>Cnidaria</taxon>
        <taxon>Anthozoa</taxon>
        <taxon>Hexacorallia</taxon>
        <taxon>Actiniaria</taxon>
        <taxon>Actiniidae</taxon>
        <taxon>Actinia</taxon>
    </lineage>
</organism>
<evidence type="ECO:0000256" key="8">
    <source>
        <dbReference type="ARBA" id="ARBA00048473"/>
    </source>
</evidence>
<reference evidence="11" key="1">
    <citation type="submission" date="2025-08" db="UniProtKB">
        <authorList>
            <consortium name="RefSeq"/>
        </authorList>
    </citation>
    <scope>IDENTIFICATION</scope>
    <source>
        <tissue evidence="11">Tentacle</tissue>
    </source>
</reference>
<feature type="transmembrane region" description="Helical" evidence="9">
    <location>
        <begin position="39"/>
        <end position="60"/>
    </location>
</feature>
<evidence type="ECO:0000256" key="1">
    <source>
        <dbReference type="ARBA" id="ARBA00004127"/>
    </source>
</evidence>
<dbReference type="GO" id="GO:0015184">
    <property type="term" value="F:L-cystine transmembrane transporter activity"/>
    <property type="evidence" value="ECO:0007669"/>
    <property type="project" value="TreeGrafter"/>
</dbReference>
<comment type="similarity">
    <text evidence="2">Belongs to the cystinosin family.</text>
</comment>
<evidence type="ECO:0000256" key="4">
    <source>
        <dbReference type="ARBA" id="ARBA00022692"/>
    </source>
</evidence>
<evidence type="ECO:0000256" key="3">
    <source>
        <dbReference type="ARBA" id="ARBA00022448"/>
    </source>
</evidence>
<dbReference type="Proteomes" id="UP000515163">
    <property type="component" value="Unplaced"/>
</dbReference>
<dbReference type="InterPro" id="IPR006603">
    <property type="entry name" value="PQ-loop_rpt"/>
</dbReference>
<keyword evidence="7 9" id="KW-0472">Membrane</keyword>
<evidence type="ECO:0000256" key="5">
    <source>
        <dbReference type="ARBA" id="ARBA00022737"/>
    </source>
</evidence>
<feature type="transmembrane region" description="Helical" evidence="9">
    <location>
        <begin position="89"/>
        <end position="109"/>
    </location>
</feature>
<dbReference type="GO" id="GO:0012505">
    <property type="term" value="C:endomembrane system"/>
    <property type="evidence" value="ECO:0007669"/>
    <property type="project" value="UniProtKB-SubCell"/>
</dbReference>
<protein>
    <submittedName>
        <fullName evidence="11">Cystinosin homolog</fullName>
    </submittedName>
</protein>
<accession>A0A6P8I353</accession>
<keyword evidence="6 9" id="KW-1133">Transmembrane helix</keyword>
<dbReference type="GeneID" id="116298593"/>
<feature type="transmembrane region" description="Helical" evidence="9">
    <location>
        <begin position="6"/>
        <end position="27"/>
    </location>
</feature>
<dbReference type="RefSeq" id="XP_031562974.1">
    <property type="nucleotide sequence ID" value="XM_031707114.1"/>
</dbReference>
<dbReference type="InParanoid" id="A0A6P8I353"/>
<evidence type="ECO:0000313" key="10">
    <source>
        <dbReference type="Proteomes" id="UP000515163"/>
    </source>
</evidence>
<dbReference type="PANTHER" id="PTHR13131:SF5">
    <property type="entry name" value="CYSTINOSIN"/>
    <property type="match status" value="1"/>
</dbReference>